<evidence type="ECO:0000313" key="3">
    <source>
        <dbReference type="Proteomes" id="UP000007322"/>
    </source>
</evidence>
<dbReference type="AlphaFoldDB" id="G2QG25"/>
<evidence type="ECO:0000313" key="2">
    <source>
        <dbReference type="EMBL" id="AEO58490.1"/>
    </source>
</evidence>
<name>G2QG25_THET4</name>
<dbReference type="HOGENOM" id="CLU_2028316_0_0_1"/>
<organism evidence="2 3">
    <name type="scientific">Thermothelomyces thermophilus (strain ATCC 42464 / BCRC 31852 / DSM 1799)</name>
    <name type="common">Sporotrichum thermophile</name>
    <dbReference type="NCBI Taxonomy" id="573729"/>
    <lineage>
        <taxon>Eukaryota</taxon>
        <taxon>Fungi</taxon>
        <taxon>Dikarya</taxon>
        <taxon>Ascomycota</taxon>
        <taxon>Pezizomycotina</taxon>
        <taxon>Sordariomycetes</taxon>
        <taxon>Sordariomycetidae</taxon>
        <taxon>Sordariales</taxon>
        <taxon>Chaetomiaceae</taxon>
        <taxon>Thermothelomyces</taxon>
    </lineage>
</organism>
<dbReference type="GeneID" id="11510025"/>
<dbReference type="InParanoid" id="G2QG25"/>
<dbReference type="KEGG" id="mtm:MYCTH_95398"/>
<gene>
    <name evidence="2" type="ORF">MYCTH_95398</name>
</gene>
<reference evidence="2 3" key="1">
    <citation type="journal article" date="2011" name="Nat. Biotechnol.">
        <title>Comparative genomic analysis of the thermophilic biomass-degrading fungi Myceliophthora thermophila and Thielavia terrestris.</title>
        <authorList>
            <person name="Berka R.M."/>
            <person name="Grigoriev I.V."/>
            <person name="Otillar R."/>
            <person name="Salamov A."/>
            <person name="Grimwood J."/>
            <person name="Reid I."/>
            <person name="Ishmael N."/>
            <person name="John T."/>
            <person name="Darmond C."/>
            <person name="Moisan M.-C."/>
            <person name="Henrissat B."/>
            <person name="Coutinho P.M."/>
            <person name="Lombard V."/>
            <person name="Natvig D.O."/>
            <person name="Lindquist E."/>
            <person name="Schmutz J."/>
            <person name="Lucas S."/>
            <person name="Harris P."/>
            <person name="Powlowski J."/>
            <person name="Bellemare A."/>
            <person name="Taylor D."/>
            <person name="Butler G."/>
            <person name="de Vries R.P."/>
            <person name="Allijn I.E."/>
            <person name="van den Brink J."/>
            <person name="Ushinsky S."/>
            <person name="Storms R."/>
            <person name="Powell A.J."/>
            <person name="Paulsen I.T."/>
            <person name="Elbourne L.D.H."/>
            <person name="Baker S.E."/>
            <person name="Magnuson J."/>
            <person name="LaBoissiere S."/>
            <person name="Clutterbuck A.J."/>
            <person name="Martinez D."/>
            <person name="Wogulis M."/>
            <person name="de Leon A.L."/>
            <person name="Rey M.W."/>
            <person name="Tsang A."/>
        </authorList>
    </citation>
    <scope>NUCLEOTIDE SEQUENCE [LARGE SCALE GENOMIC DNA]</scope>
    <source>
        <strain evidence="3">ATCC 42464 / BCRC 31852 / DSM 1799</strain>
    </source>
</reference>
<accession>G2QG25</accession>
<keyword evidence="1" id="KW-0812">Transmembrane</keyword>
<dbReference type="Proteomes" id="UP000007322">
    <property type="component" value="Chromosome 4"/>
</dbReference>
<dbReference type="EMBL" id="CP003005">
    <property type="protein sequence ID" value="AEO58490.1"/>
    <property type="molecule type" value="Genomic_DNA"/>
</dbReference>
<feature type="transmembrane region" description="Helical" evidence="1">
    <location>
        <begin position="34"/>
        <end position="53"/>
    </location>
</feature>
<keyword evidence="3" id="KW-1185">Reference proteome</keyword>
<keyword evidence="1" id="KW-0472">Membrane</keyword>
<dbReference type="RefSeq" id="XP_003663735.1">
    <property type="nucleotide sequence ID" value="XM_003663687.1"/>
</dbReference>
<proteinExistence type="predicted"/>
<dbReference type="VEuPathDB" id="FungiDB:MYCTH_95398"/>
<protein>
    <submittedName>
        <fullName evidence="2">Uncharacterized protein</fullName>
    </submittedName>
</protein>
<evidence type="ECO:0000256" key="1">
    <source>
        <dbReference type="SAM" id="Phobius"/>
    </source>
</evidence>
<sequence length="122" mass="13747">MNRSQLLRRPAVRLVIKRGSTITKAFLSRHGPSSYYGLAIGLYSGCLFGSKWIVLLGPLDKLPPVNLIIIIWSAYKVISALKLDIANSKDLFIFTITFKPKFNTSIYLLLPYPELINEGYIT</sequence>
<keyword evidence="1" id="KW-1133">Transmembrane helix</keyword>